<evidence type="ECO:0000313" key="11">
    <source>
        <dbReference type="WBParaSite" id="GPUH_0001078901-mRNA-1"/>
    </source>
</evidence>
<comment type="subcellular location">
    <subcellularLocation>
        <location evidence="5">Cytoplasm</location>
        <location evidence="5">Cytoskeleton</location>
        <location evidence="5">Microtubule organizing center</location>
    </subcellularLocation>
</comment>
<dbReference type="InterPro" id="IPR041470">
    <property type="entry name" value="GCP_N"/>
</dbReference>
<evidence type="ECO:0000256" key="1">
    <source>
        <dbReference type="ARBA" id="ARBA00010337"/>
    </source>
</evidence>
<accession>A0A183DPY5</accession>
<dbReference type="GO" id="GO:0000922">
    <property type="term" value="C:spindle pole"/>
    <property type="evidence" value="ECO:0007669"/>
    <property type="project" value="InterPro"/>
</dbReference>
<keyword evidence="4 5" id="KW-0206">Cytoskeleton</keyword>
<dbReference type="OrthoDB" id="2192946at2759"/>
<evidence type="ECO:0000259" key="8">
    <source>
        <dbReference type="Pfam" id="PF17681"/>
    </source>
</evidence>
<dbReference type="AlphaFoldDB" id="A0A183DPY5"/>
<dbReference type="Proteomes" id="UP000271098">
    <property type="component" value="Unassembled WGS sequence"/>
</dbReference>
<evidence type="ECO:0000259" key="7">
    <source>
        <dbReference type="Pfam" id="PF04130"/>
    </source>
</evidence>
<organism evidence="11">
    <name type="scientific">Gongylonema pulchrum</name>
    <dbReference type="NCBI Taxonomy" id="637853"/>
    <lineage>
        <taxon>Eukaryota</taxon>
        <taxon>Metazoa</taxon>
        <taxon>Ecdysozoa</taxon>
        <taxon>Nematoda</taxon>
        <taxon>Chromadorea</taxon>
        <taxon>Rhabditida</taxon>
        <taxon>Spirurina</taxon>
        <taxon>Spiruromorpha</taxon>
        <taxon>Spiruroidea</taxon>
        <taxon>Gongylonematidae</taxon>
        <taxon>Gongylonema</taxon>
    </lineage>
</organism>
<evidence type="ECO:0000256" key="4">
    <source>
        <dbReference type="ARBA" id="ARBA00023212"/>
    </source>
</evidence>
<evidence type="ECO:0000256" key="5">
    <source>
        <dbReference type="RuleBase" id="RU363050"/>
    </source>
</evidence>
<evidence type="ECO:0000256" key="2">
    <source>
        <dbReference type="ARBA" id="ARBA00022490"/>
    </source>
</evidence>
<dbReference type="GO" id="GO:0005874">
    <property type="term" value="C:microtubule"/>
    <property type="evidence" value="ECO:0007669"/>
    <property type="project" value="UniProtKB-KW"/>
</dbReference>
<dbReference type="GO" id="GO:0031122">
    <property type="term" value="P:cytoplasmic microtubule organization"/>
    <property type="evidence" value="ECO:0007669"/>
    <property type="project" value="TreeGrafter"/>
</dbReference>
<feature type="domain" description="Gamma tubulin complex component C-terminal" evidence="7">
    <location>
        <begin position="383"/>
        <end position="606"/>
    </location>
</feature>
<proteinExistence type="inferred from homology"/>
<dbReference type="InterPro" id="IPR007259">
    <property type="entry name" value="GCP"/>
</dbReference>
<keyword evidence="2 5" id="KW-0963">Cytoplasm</keyword>
<feature type="transmembrane region" description="Helical" evidence="6">
    <location>
        <begin position="487"/>
        <end position="508"/>
    </location>
</feature>
<keyword evidence="6" id="KW-1133">Transmembrane helix</keyword>
<dbReference type="GO" id="GO:0007020">
    <property type="term" value="P:microtubule nucleation"/>
    <property type="evidence" value="ECO:0007669"/>
    <property type="project" value="InterPro"/>
</dbReference>
<keyword evidence="3 5" id="KW-0493">Microtubule</keyword>
<dbReference type="Gene3D" id="1.20.120.1900">
    <property type="entry name" value="Gamma-tubulin complex, C-terminal domain"/>
    <property type="match status" value="1"/>
</dbReference>
<reference evidence="11" key="1">
    <citation type="submission" date="2016-06" db="UniProtKB">
        <authorList>
            <consortium name="WormBaseParasite"/>
        </authorList>
    </citation>
    <scope>IDENTIFICATION</scope>
</reference>
<evidence type="ECO:0000313" key="9">
    <source>
        <dbReference type="EMBL" id="VDN17888.1"/>
    </source>
</evidence>
<dbReference type="GO" id="GO:0043015">
    <property type="term" value="F:gamma-tubulin binding"/>
    <property type="evidence" value="ECO:0007669"/>
    <property type="project" value="InterPro"/>
</dbReference>
<protein>
    <recommendedName>
        <fullName evidence="5">Gamma-tubulin complex component</fullName>
    </recommendedName>
</protein>
<dbReference type="Pfam" id="PF04130">
    <property type="entry name" value="GCP_C_terminal"/>
    <property type="match status" value="1"/>
</dbReference>
<dbReference type="PANTHER" id="PTHR19302">
    <property type="entry name" value="GAMMA TUBULIN COMPLEX PROTEIN"/>
    <property type="match status" value="1"/>
</dbReference>
<dbReference type="GO" id="GO:0051011">
    <property type="term" value="F:microtubule minus-end binding"/>
    <property type="evidence" value="ECO:0007669"/>
    <property type="project" value="TreeGrafter"/>
</dbReference>
<evidence type="ECO:0000256" key="6">
    <source>
        <dbReference type="SAM" id="Phobius"/>
    </source>
</evidence>
<feature type="domain" description="Gamma tubulin complex component protein N-terminal" evidence="8">
    <location>
        <begin position="61"/>
        <end position="363"/>
    </location>
</feature>
<gene>
    <name evidence="9" type="ORF">GPUH_LOCUS10776</name>
</gene>
<dbReference type="InterPro" id="IPR040457">
    <property type="entry name" value="GCP_C"/>
</dbReference>
<name>A0A183DPY5_9BILA</name>
<evidence type="ECO:0000313" key="10">
    <source>
        <dbReference type="Proteomes" id="UP000271098"/>
    </source>
</evidence>
<keyword evidence="10" id="KW-1185">Reference proteome</keyword>
<dbReference type="WBParaSite" id="GPUH_0001078901-mRNA-1">
    <property type="protein sequence ID" value="GPUH_0001078901-mRNA-1"/>
    <property type="gene ID" value="GPUH_0001078901"/>
</dbReference>
<keyword evidence="6" id="KW-0472">Membrane</keyword>
<dbReference type="GO" id="GO:0051225">
    <property type="term" value="P:spindle assembly"/>
    <property type="evidence" value="ECO:0007669"/>
    <property type="project" value="TreeGrafter"/>
</dbReference>
<comment type="similarity">
    <text evidence="1 5">Belongs to the TUBGCP family.</text>
</comment>
<dbReference type="EMBL" id="UYRT01078145">
    <property type="protein sequence ID" value="VDN17888.1"/>
    <property type="molecule type" value="Genomic_DNA"/>
</dbReference>
<reference evidence="9 10" key="2">
    <citation type="submission" date="2018-11" db="EMBL/GenBank/DDBJ databases">
        <authorList>
            <consortium name="Pathogen Informatics"/>
        </authorList>
    </citation>
    <scope>NUCLEOTIDE SEQUENCE [LARGE SCALE GENOMIC DNA]</scope>
</reference>
<dbReference type="GO" id="GO:0000930">
    <property type="term" value="C:gamma-tubulin complex"/>
    <property type="evidence" value="ECO:0007669"/>
    <property type="project" value="TreeGrafter"/>
</dbReference>
<dbReference type="GO" id="GO:0051321">
    <property type="term" value="P:meiotic cell cycle"/>
    <property type="evidence" value="ECO:0007669"/>
    <property type="project" value="TreeGrafter"/>
</dbReference>
<dbReference type="GO" id="GO:0000278">
    <property type="term" value="P:mitotic cell cycle"/>
    <property type="evidence" value="ECO:0007669"/>
    <property type="project" value="TreeGrafter"/>
</dbReference>
<sequence>MGYLGLVGAQESSFRTLAEEGLPCAQLISRAAVTSAAHIFVFPIDHSPLSAVAQEQHLMLDLLHVCMGYQGNSIRFVQADDTVKWVLNARCSEGLRNTLDNDGCLPLATELILLQICAGISRGRVALAVAGVAGGFFHTDIVPKLINLERDCVSGKQTHSLTEFALTMRPYVLVTKHINSVLSAIIKRDLVGGEILTLLFCEMQKCSSMTTRKVLAQLHDAAWLRYIDYLISWICCGEVHDFCHEFMIWDLKRTGLFSRSCLLGETDEAHEDDILSSFDKRYCAVKALCPSQLLPVYDDILKCGVYLKVVRKIQGKNAAHDDAVLAEQQKSMWKDIEVSDVVHQVKQICLSASQELIKLLREKFALHLYFELFHHFFFYFSHWHIPLLDVSWDLLFGPLQDRSLGDLQIFFEESLDCSTIRIDKQLCIFQPVLEKRTVFAMLHLIEQKLSRSNKEHVFHTARRGVDMLSVNVAVDLPLSLAFPLQIVLQYITLFRILFQLHSVTLLICRRQTQGGYLTRKERCLLQEMFHFWNAYNVHCSLLVIASQWPIFMAKLSKADSLEDILSLQNAFFNGTVSQCLLPDLDFLNLLSTLLDVTHDFGTGTAGYEQSYGKWKTCLEAMDALLLMQNSDISEHLRVRYVKYIWEGRCNALSLVDHHEWLMDELSGVTNAATCKLRPFQFFIFYHLILH</sequence>
<keyword evidence="6" id="KW-0812">Transmembrane</keyword>
<evidence type="ECO:0000256" key="3">
    <source>
        <dbReference type="ARBA" id="ARBA00022701"/>
    </source>
</evidence>
<feature type="transmembrane region" description="Helical" evidence="6">
    <location>
        <begin position="529"/>
        <end position="551"/>
    </location>
</feature>
<dbReference type="InterPro" id="IPR042241">
    <property type="entry name" value="GCP_C_sf"/>
</dbReference>
<dbReference type="Pfam" id="PF17681">
    <property type="entry name" value="GCP_N_terminal"/>
    <property type="match status" value="1"/>
</dbReference>